<dbReference type="AlphaFoldDB" id="A0A1G6C9U4"/>
<name>A0A1G6C9U4_9HYPH</name>
<dbReference type="InterPro" id="IPR012292">
    <property type="entry name" value="Globin/Proto"/>
</dbReference>
<evidence type="ECO:0000313" key="2">
    <source>
        <dbReference type="Proteomes" id="UP000199071"/>
    </source>
</evidence>
<accession>A0A1G6C9U4</accession>
<dbReference type="STRING" id="665467.SAMN02982931_02233"/>
<dbReference type="GO" id="GO:0020037">
    <property type="term" value="F:heme binding"/>
    <property type="evidence" value="ECO:0007669"/>
    <property type="project" value="InterPro"/>
</dbReference>
<dbReference type="EMBL" id="FMXQ01000004">
    <property type="protein sequence ID" value="SDB29594.1"/>
    <property type="molecule type" value="Genomic_DNA"/>
</dbReference>
<reference evidence="1 2" key="1">
    <citation type="submission" date="2016-10" db="EMBL/GenBank/DDBJ databases">
        <authorList>
            <person name="de Groot N.N."/>
        </authorList>
    </citation>
    <scope>NUCLEOTIDE SEQUENCE [LARGE SCALE GENOMIC DNA]</scope>
    <source>
        <strain evidence="1 2">ATCC 35022</strain>
    </source>
</reference>
<dbReference type="InterPro" id="IPR009050">
    <property type="entry name" value="Globin-like_sf"/>
</dbReference>
<dbReference type="Proteomes" id="UP000199071">
    <property type="component" value="Unassembled WGS sequence"/>
</dbReference>
<protein>
    <submittedName>
        <fullName evidence="1">Hemoglobin</fullName>
    </submittedName>
</protein>
<dbReference type="Gene3D" id="1.10.490.10">
    <property type="entry name" value="Globins"/>
    <property type="match status" value="1"/>
</dbReference>
<evidence type="ECO:0000313" key="1">
    <source>
        <dbReference type="EMBL" id="SDB29594.1"/>
    </source>
</evidence>
<sequence>MTIRDQTPVDATATRPALRDAVTEDGIRDLVDLFYARIRSDPELGPIFARAIPGDWGPHLATMRDFWSSLTLASGRYKGNPLAVHRRIEGMEPHLFDRWLVLFAGTCDELFTRDLAAAFVDKATRIAESFKLGLFYRPDRVWPPRAS</sequence>
<dbReference type="RefSeq" id="WP_244521222.1">
    <property type="nucleotide sequence ID" value="NZ_FMXQ01000004.1"/>
</dbReference>
<dbReference type="CDD" id="cd08916">
    <property type="entry name" value="TrHb3_P"/>
    <property type="match status" value="1"/>
</dbReference>
<proteinExistence type="predicted"/>
<keyword evidence="2" id="KW-1185">Reference proteome</keyword>
<gene>
    <name evidence="1" type="ORF">SAMN02982931_02233</name>
</gene>
<dbReference type="SUPFAM" id="SSF46458">
    <property type="entry name" value="Globin-like"/>
    <property type="match status" value="1"/>
</dbReference>
<organism evidence="1 2">
    <name type="scientific">Bauldia litoralis</name>
    <dbReference type="NCBI Taxonomy" id="665467"/>
    <lineage>
        <taxon>Bacteria</taxon>
        <taxon>Pseudomonadati</taxon>
        <taxon>Pseudomonadota</taxon>
        <taxon>Alphaproteobacteria</taxon>
        <taxon>Hyphomicrobiales</taxon>
        <taxon>Kaistiaceae</taxon>
        <taxon>Bauldia</taxon>
    </lineage>
</organism>
<dbReference type="GO" id="GO:0019825">
    <property type="term" value="F:oxygen binding"/>
    <property type="evidence" value="ECO:0007669"/>
    <property type="project" value="InterPro"/>
</dbReference>